<gene>
    <name evidence="1" type="ORF">GMA8713_00959</name>
</gene>
<dbReference type="EMBL" id="FIZY01000006">
    <property type="protein sequence ID" value="CZF79407.1"/>
    <property type="molecule type" value="Genomic_DNA"/>
</dbReference>
<evidence type="ECO:0000313" key="2">
    <source>
        <dbReference type="Proteomes" id="UP000073601"/>
    </source>
</evidence>
<dbReference type="RefSeq" id="WP_062706349.1">
    <property type="nucleotide sequence ID" value="NZ_CAWRCI010000006.1"/>
</dbReference>
<reference evidence="2" key="1">
    <citation type="submission" date="2016-02" db="EMBL/GenBank/DDBJ databases">
        <authorList>
            <person name="Rodrigo-Torres Lidia"/>
            <person name="Arahal R.David."/>
        </authorList>
    </citation>
    <scope>NUCLEOTIDE SEQUENCE [LARGE SCALE GENOMIC DNA]</scope>
    <source>
        <strain evidence="2">CECT 8713</strain>
    </source>
</reference>
<dbReference type="OrthoDB" id="5917342at2"/>
<accession>A0A128EY17</accession>
<keyword evidence="2" id="KW-1185">Reference proteome</keyword>
<dbReference type="Proteomes" id="UP000073601">
    <property type="component" value="Unassembled WGS sequence"/>
</dbReference>
<protein>
    <recommendedName>
        <fullName evidence="3">Short chain dehydrogenase</fullName>
    </recommendedName>
</protein>
<dbReference type="AlphaFoldDB" id="A0A128EY17"/>
<organism evidence="1 2">
    <name type="scientific">Grimontia marina</name>
    <dbReference type="NCBI Taxonomy" id="646534"/>
    <lineage>
        <taxon>Bacteria</taxon>
        <taxon>Pseudomonadati</taxon>
        <taxon>Pseudomonadota</taxon>
        <taxon>Gammaproteobacteria</taxon>
        <taxon>Vibrionales</taxon>
        <taxon>Vibrionaceae</taxon>
        <taxon>Grimontia</taxon>
    </lineage>
</organism>
<name>A0A128EY17_9GAMM</name>
<evidence type="ECO:0000313" key="1">
    <source>
        <dbReference type="EMBL" id="CZF79407.1"/>
    </source>
</evidence>
<proteinExistence type="predicted"/>
<evidence type="ECO:0008006" key="3">
    <source>
        <dbReference type="Google" id="ProtNLM"/>
    </source>
</evidence>
<sequence>MDSQLYIVINANLLLGQIISKRLAQKGNNVVYLADNEQDGYAIAADEPRVRYRHCFPFVHSKIAEEFKWVTRNVAPVNGIIVLVSEKSIDQLTMPLEESFFAALSYDISQADCELTLTYVIVPDNDKETSHSLEDLHLKLCQLSHKNNTKDKGIKVNHIVISCYQYTQGEKCVEIATNASDLIHYLSSKSANAVRHQAFYFSNSED</sequence>